<evidence type="ECO:0000256" key="1">
    <source>
        <dbReference type="ARBA" id="ARBA00007992"/>
    </source>
</evidence>
<dbReference type="SUPFAM" id="SSF51905">
    <property type="entry name" value="FAD/NAD(P)-binding domain"/>
    <property type="match status" value="1"/>
</dbReference>
<evidence type="ECO:0000256" key="2">
    <source>
        <dbReference type="ARBA" id="ARBA00022630"/>
    </source>
</evidence>
<dbReference type="SUPFAM" id="SSF54373">
    <property type="entry name" value="FAD-linked reductases, C-terminal domain"/>
    <property type="match status" value="1"/>
</dbReference>
<dbReference type="InterPro" id="IPR002938">
    <property type="entry name" value="FAD-bd"/>
</dbReference>
<protein>
    <submittedName>
        <fullName evidence="7">FAD-dependent oxidoreductase</fullName>
    </submittedName>
</protein>
<organism evidence="7 8">
    <name type="scientific">Metarhizium robertsii</name>
    <dbReference type="NCBI Taxonomy" id="568076"/>
    <lineage>
        <taxon>Eukaryota</taxon>
        <taxon>Fungi</taxon>
        <taxon>Dikarya</taxon>
        <taxon>Ascomycota</taxon>
        <taxon>Pezizomycotina</taxon>
        <taxon>Sordariomycetes</taxon>
        <taxon>Hypocreomycetidae</taxon>
        <taxon>Hypocreales</taxon>
        <taxon>Clavicipitaceae</taxon>
        <taxon>Metarhizium</taxon>
    </lineage>
</organism>
<dbReference type="Gene3D" id="3.50.50.60">
    <property type="entry name" value="FAD/NAD(P)-binding domain"/>
    <property type="match status" value="1"/>
</dbReference>
<name>A0A014P3B4_9HYPO</name>
<dbReference type="InterPro" id="IPR050493">
    <property type="entry name" value="FAD-dep_Monooxygenase_BioMet"/>
</dbReference>
<keyword evidence="5" id="KW-0503">Monooxygenase</keyword>
<evidence type="ECO:0000313" key="7">
    <source>
        <dbReference type="EMBL" id="EXU95882.1"/>
    </source>
</evidence>
<accession>A0A014P3B4</accession>
<dbReference type="AlphaFoldDB" id="A0A014P3B4"/>
<sequence length="465" mass="50783">MKVIIVGAGIAGLSLAISLTRHSHQVVLVESAPQLAELGAGIQLTPQAIKYLFKWGLKDDLLAESIVPDCMYIRHFQDGRLLGTIPVDQMAARYGAPYIVVHRAVLHSILHKHAANGGAEIRTDARVVTYDFAAGAVELHTGERLEADIVVAADGINSFARQQLLGASDPGSRPTGWAAFRMSAEMGRVRDDPLLARVTGLESGSSNFWIAPHRSCMTYLVKGGTMLNIVLSHRDDVDTRGFSREQYKQTVDEQFRSFDTPGGPSVRRLLDLSGEKISNYPVYEVPPLPKWVHSSGRFTLMGDAAHAMAFYMSMGVSLAVEDATALATALNYVEAKANSMTHGSAPTLASCEGKEILRKVMHEFQKVRKRRVLAVQRASLYAGDTLHVEDGDKRVALYEALRQSDRAFLQPPMDPNQVVEHTIQIVPGGPERCGLGGISDKATRDWCYDFDADGDALSAIEMVDI</sequence>
<evidence type="ECO:0000259" key="6">
    <source>
        <dbReference type="Pfam" id="PF01494"/>
    </source>
</evidence>
<evidence type="ECO:0000256" key="3">
    <source>
        <dbReference type="ARBA" id="ARBA00022827"/>
    </source>
</evidence>
<comment type="similarity">
    <text evidence="1">Belongs to the paxM FAD-dependent monooxygenase family.</text>
</comment>
<dbReference type="Proteomes" id="UP000030151">
    <property type="component" value="Unassembled WGS sequence"/>
</dbReference>
<proteinExistence type="inferred from homology"/>
<dbReference type="GO" id="GO:0004497">
    <property type="term" value="F:monooxygenase activity"/>
    <property type="evidence" value="ECO:0007669"/>
    <property type="project" value="UniProtKB-KW"/>
</dbReference>
<evidence type="ECO:0000256" key="4">
    <source>
        <dbReference type="ARBA" id="ARBA00023002"/>
    </source>
</evidence>
<dbReference type="PANTHER" id="PTHR13789">
    <property type="entry name" value="MONOOXYGENASE"/>
    <property type="match status" value="1"/>
</dbReference>
<evidence type="ECO:0000313" key="8">
    <source>
        <dbReference type="Proteomes" id="UP000030151"/>
    </source>
</evidence>
<dbReference type="eggNOG" id="KOG2614">
    <property type="taxonomic scope" value="Eukaryota"/>
</dbReference>
<keyword evidence="3" id="KW-0274">FAD</keyword>
<comment type="caution">
    <text evidence="7">The sequence shown here is derived from an EMBL/GenBank/DDBJ whole genome shotgun (WGS) entry which is preliminary data.</text>
</comment>
<gene>
    <name evidence="7" type="ORF">X797_011063</name>
</gene>
<dbReference type="PANTHER" id="PTHR13789:SF306">
    <property type="entry name" value="HYDROXYLASE, PUTATIVE-RELATED"/>
    <property type="match status" value="1"/>
</dbReference>
<dbReference type="PRINTS" id="PR00420">
    <property type="entry name" value="RNGMNOXGNASE"/>
</dbReference>
<dbReference type="HOGENOM" id="CLU_009665_19_3_1"/>
<dbReference type="Pfam" id="PF01494">
    <property type="entry name" value="FAD_binding_3"/>
    <property type="match status" value="1"/>
</dbReference>
<evidence type="ECO:0000256" key="5">
    <source>
        <dbReference type="ARBA" id="ARBA00023033"/>
    </source>
</evidence>
<dbReference type="OrthoDB" id="5428495at2759"/>
<keyword evidence="2" id="KW-0285">Flavoprotein</keyword>
<reference evidence="7 8" key="1">
    <citation type="submission" date="2014-02" db="EMBL/GenBank/DDBJ databases">
        <title>The genome sequence of the entomopathogenic fungus Metarhizium robertsii ARSEF 2575.</title>
        <authorList>
            <person name="Giuliano Garisto Donzelli B."/>
            <person name="Roe B.A."/>
            <person name="Macmil S.L."/>
            <person name="Krasnoff S.B."/>
            <person name="Gibson D.M."/>
        </authorList>
    </citation>
    <scope>NUCLEOTIDE SEQUENCE [LARGE SCALE GENOMIC DNA]</scope>
    <source>
        <strain evidence="7 8">ARSEF 2575</strain>
    </source>
</reference>
<dbReference type="GO" id="GO:0071949">
    <property type="term" value="F:FAD binding"/>
    <property type="evidence" value="ECO:0007669"/>
    <property type="project" value="InterPro"/>
</dbReference>
<dbReference type="InterPro" id="IPR036188">
    <property type="entry name" value="FAD/NAD-bd_sf"/>
</dbReference>
<feature type="domain" description="FAD-binding" evidence="6">
    <location>
        <begin position="2"/>
        <end position="337"/>
    </location>
</feature>
<dbReference type="EMBL" id="JELW01000062">
    <property type="protein sequence ID" value="EXU95882.1"/>
    <property type="molecule type" value="Genomic_DNA"/>
</dbReference>
<keyword evidence="4" id="KW-0560">Oxidoreductase</keyword>